<dbReference type="EMBL" id="JAIQCV010000002">
    <property type="protein sequence ID" value="KAH1123292.1"/>
    <property type="molecule type" value="Genomic_DNA"/>
</dbReference>
<comment type="caution">
    <text evidence="2">The sequence shown here is derived from an EMBL/GenBank/DDBJ whole genome shotgun (WGS) entry which is preliminary data.</text>
</comment>
<keyword evidence="3" id="KW-1185">Reference proteome</keyword>
<organism evidence="2 3">
    <name type="scientific">Gossypium stocksii</name>
    <dbReference type="NCBI Taxonomy" id="47602"/>
    <lineage>
        <taxon>Eukaryota</taxon>
        <taxon>Viridiplantae</taxon>
        <taxon>Streptophyta</taxon>
        <taxon>Embryophyta</taxon>
        <taxon>Tracheophyta</taxon>
        <taxon>Spermatophyta</taxon>
        <taxon>Magnoliopsida</taxon>
        <taxon>eudicotyledons</taxon>
        <taxon>Gunneridae</taxon>
        <taxon>Pentapetalae</taxon>
        <taxon>rosids</taxon>
        <taxon>malvids</taxon>
        <taxon>Malvales</taxon>
        <taxon>Malvaceae</taxon>
        <taxon>Malvoideae</taxon>
        <taxon>Gossypium</taxon>
    </lineage>
</organism>
<feature type="compositionally biased region" description="Basic and acidic residues" evidence="1">
    <location>
        <begin position="37"/>
        <end position="50"/>
    </location>
</feature>
<name>A0A9D3WGK1_9ROSI</name>
<evidence type="ECO:0000313" key="3">
    <source>
        <dbReference type="Proteomes" id="UP000828251"/>
    </source>
</evidence>
<sequence>MMVVAGGEIGGVSRVETKIRYLELDEIDLQHSGTETSEGRSGEGDGSGERRRQRKQQLDLNDGSVLMQERAGRRNGDGRRRTSKREIE</sequence>
<evidence type="ECO:0000313" key="2">
    <source>
        <dbReference type="EMBL" id="KAH1123292.1"/>
    </source>
</evidence>
<reference evidence="2 3" key="1">
    <citation type="journal article" date="2021" name="Plant Biotechnol. J.">
        <title>Multi-omics assisted identification of the key and species-specific regulatory components of drought-tolerant mechanisms in Gossypium stocksii.</title>
        <authorList>
            <person name="Yu D."/>
            <person name="Ke L."/>
            <person name="Zhang D."/>
            <person name="Wu Y."/>
            <person name="Sun Y."/>
            <person name="Mei J."/>
            <person name="Sun J."/>
            <person name="Sun Y."/>
        </authorList>
    </citation>
    <scope>NUCLEOTIDE SEQUENCE [LARGE SCALE GENOMIC DNA]</scope>
    <source>
        <strain evidence="3">cv. E1</strain>
        <tissue evidence="2">Leaf</tissue>
    </source>
</reference>
<feature type="compositionally biased region" description="Basic and acidic residues" evidence="1">
    <location>
        <begin position="70"/>
        <end position="88"/>
    </location>
</feature>
<dbReference type="Proteomes" id="UP000828251">
    <property type="component" value="Unassembled WGS sequence"/>
</dbReference>
<gene>
    <name evidence="2" type="ORF">J1N35_006452</name>
</gene>
<accession>A0A9D3WGK1</accession>
<protein>
    <submittedName>
        <fullName evidence="2">Uncharacterized protein</fullName>
    </submittedName>
</protein>
<dbReference type="AlphaFoldDB" id="A0A9D3WGK1"/>
<evidence type="ECO:0000256" key="1">
    <source>
        <dbReference type="SAM" id="MobiDB-lite"/>
    </source>
</evidence>
<proteinExistence type="predicted"/>
<dbReference type="OrthoDB" id="124041at2759"/>
<feature type="region of interest" description="Disordered" evidence="1">
    <location>
        <begin position="27"/>
        <end position="88"/>
    </location>
</feature>